<dbReference type="InterPro" id="IPR016047">
    <property type="entry name" value="M23ase_b-sheet_dom"/>
</dbReference>
<evidence type="ECO:0000259" key="1">
    <source>
        <dbReference type="Pfam" id="PF01551"/>
    </source>
</evidence>
<proteinExistence type="predicted"/>
<dbReference type="PANTHER" id="PTHR21666:SF270">
    <property type="entry name" value="MUREIN HYDROLASE ACTIVATOR ENVC"/>
    <property type="match status" value="1"/>
</dbReference>
<name>A0A0G1K5W1_9BACT</name>
<gene>
    <name evidence="2" type="ORF">UW74_C0004G0008</name>
</gene>
<dbReference type="SUPFAM" id="SSF51261">
    <property type="entry name" value="Duplicated hybrid motif"/>
    <property type="match status" value="1"/>
</dbReference>
<organism evidence="2 3">
    <name type="scientific">Candidatus Giovannonibacteria bacterium GW2011_GWC2_44_8</name>
    <dbReference type="NCBI Taxonomy" id="1618657"/>
    <lineage>
        <taxon>Bacteria</taxon>
        <taxon>Candidatus Giovannoniibacteriota</taxon>
    </lineage>
</organism>
<sequence length="249" mass="26500">MFLVSSLVLTLNSANPGDLKNRLGTYLSSGSNIGGELTEIVSAPKSEVVKDSSFIQSSLGVLVVNASNSSGIYEDSEFDYLLITGEDSLLQNQNPITVPVAESSKPAPRPTPYYGPSLDGYFIFPTTGYNQGRLHPYNAVDISRGDDCLYENIPVFAAASGLVTAAYPTQSTARWANSGYGNYFIILHPNGVTTLYSHLKNILVTAGQYVNQGSVVAFMGGYPRTPGAGNSTGCHLHFGVRGAAQPFAR</sequence>
<dbReference type="Pfam" id="PF01551">
    <property type="entry name" value="Peptidase_M23"/>
    <property type="match status" value="1"/>
</dbReference>
<protein>
    <submittedName>
        <fullName evidence="2">M23B family peptidase</fullName>
    </submittedName>
</protein>
<dbReference type="Proteomes" id="UP000034889">
    <property type="component" value="Unassembled WGS sequence"/>
</dbReference>
<dbReference type="AlphaFoldDB" id="A0A0G1K5W1"/>
<dbReference type="GO" id="GO:0004222">
    <property type="term" value="F:metalloendopeptidase activity"/>
    <property type="evidence" value="ECO:0007669"/>
    <property type="project" value="TreeGrafter"/>
</dbReference>
<dbReference type="InterPro" id="IPR050570">
    <property type="entry name" value="Cell_wall_metabolism_enzyme"/>
</dbReference>
<evidence type="ECO:0000313" key="3">
    <source>
        <dbReference type="Proteomes" id="UP000034889"/>
    </source>
</evidence>
<comment type="caution">
    <text evidence="2">The sequence shown here is derived from an EMBL/GenBank/DDBJ whole genome shotgun (WGS) entry which is preliminary data.</text>
</comment>
<dbReference type="CDD" id="cd12797">
    <property type="entry name" value="M23_peptidase"/>
    <property type="match status" value="1"/>
</dbReference>
<dbReference type="EMBL" id="LCJM01000004">
    <property type="protein sequence ID" value="KKT79096.1"/>
    <property type="molecule type" value="Genomic_DNA"/>
</dbReference>
<dbReference type="InterPro" id="IPR011055">
    <property type="entry name" value="Dup_hybrid_motif"/>
</dbReference>
<dbReference type="PANTHER" id="PTHR21666">
    <property type="entry name" value="PEPTIDASE-RELATED"/>
    <property type="match status" value="1"/>
</dbReference>
<evidence type="ECO:0000313" key="2">
    <source>
        <dbReference type="EMBL" id="KKT79096.1"/>
    </source>
</evidence>
<dbReference type="Gene3D" id="2.70.70.10">
    <property type="entry name" value="Glucose Permease (Domain IIA)"/>
    <property type="match status" value="1"/>
</dbReference>
<accession>A0A0G1K5W1</accession>
<reference evidence="2 3" key="1">
    <citation type="journal article" date="2015" name="Nature">
        <title>rRNA introns, odd ribosomes, and small enigmatic genomes across a large radiation of phyla.</title>
        <authorList>
            <person name="Brown C.T."/>
            <person name="Hug L.A."/>
            <person name="Thomas B.C."/>
            <person name="Sharon I."/>
            <person name="Castelle C.J."/>
            <person name="Singh A."/>
            <person name="Wilkins M.J."/>
            <person name="Williams K.H."/>
            <person name="Banfield J.F."/>
        </authorList>
    </citation>
    <scope>NUCLEOTIDE SEQUENCE [LARGE SCALE GENOMIC DNA]</scope>
</reference>
<feature type="domain" description="M23ase beta-sheet core" evidence="1">
    <location>
        <begin position="152"/>
        <end position="246"/>
    </location>
</feature>